<dbReference type="EMBL" id="JBDKXB010000005">
    <property type="protein sequence ID" value="MEY6431879.1"/>
    <property type="molecule type" value="Genomic_DNA"/>
</dbReference>
<reference evidence="8 9" key="1">
    <citation type="submission" date="2024-05" db="EMBL/GenBank/DDBJ databases">
        <title>Genome Sequence and Characterization of the New Strain Purple Sulfur Bacterium of Genus Thioalkalicoccus.</title>
        <authorList>
            <person name="Bryantseva I.A."/>
            <person name="Kyndt J.A."/>
            <person name="Imhoff J.F."/>
        </authorList>
    </citation>
    <scope>NUCLEOTIDE SEQUENCE [LARGE SCALE GENOMIC DNA]</scope>
    <source>
        <strain evidence="8 9">Um2</strain>
    </source>
</reference>
<organism evidence="8 9">
    <name type="scientific">Thioalkalicoccus limnaeus</name>
    <dbReference type="NCBI Taxonomy" id="120681"/>
    <lineage>
        <taxon>Bacteria</taxon>
        <taxon>Pseudomonadati</taxon>
        <taxon>Pseudomonadota</taxon>
        <taxon>Gammaproteobacteria</taxon>
        <taxon>Chromatiales</taxon>
        <taxon>Chromatiaceae</taxon>
        <taxon>Thioalkalicoccus</taxon>
    </lineage>
</organism>
<dbReference type="Gene3D" id="3.90.25.10">
    <property type="entry name" value="UDP-galactose 4-epimerase, domain 1"/>
    <property type="match status" value="1"/>
</dbReference>
<proteinExistence type="inferred from homology"/>
<name>A0ABV4BBM0_9GAMM</name>
<dbReference type="Proteomes" id="UP001564408">
    <property type="component" value="Unassembled WGS sequence"/>
</dbReference>
<dbReference type="PANTHER" id="PTHR10491:SF4">
    <property type="entry name" value="METHIONINE ADENOSYLTRANSFERASE 2 SUBUNIT BETA"/>
    <property type="match status" value="1"/>
</dbReference>
<feature type="domain" description="RmlD-like substrate binding" evidence="7">
    <location>
        <begin position="10"/>
        <end position="300"/>
    </location>
</feature>
<keyword evidence="6 8" id="KW-0560">Oxidoreductase</keyword>
<dbReference type="Pfam" id="PF04321">
    <property type="entry name" value="RmlD_sub_bind"/>
    <property type="match status" value="1"/>
</dbReference>
<keyword evidence="6" id="KW-0521">NADP</keyword>
<dbReference type="InterPro" id="IPR005913">
    <property type="entry name" value="dTDP_dehydrorham_reduct"/>
</dbReference>
<evidence type="ECO:0000256" key="6">
    <source>
        <dbReference type="RuleBase" id="RU364082"/>
    </source>
</evidence>
<comment type="similarity">
    <text evidence="2 6">Belongs to the dTDP-4-dehydrorhamnose reductase family.</text>
</comment>
<sequence>MTVSTNKPPRLLLIGANGQVGWELCRTLAPLGQVVTASVEGGTDHWVDLADAESVSRLIQEAKPDAVINAAAYTAVDKAETETLIAQRINADAPGMLGALLGERGIPIVHYSTDFVFAGDTGQPYREDDAPGPLNVYGATKLEGERRLLDSGANAIVFRTAWIYGARGNNFLLTMRRMFADKDELRIVNDQIGSPTWSRMLAEVTALVLHRVLIGELDIERVKGVYHLTGAGQTSWYDFACSILGASGERCRLLPIPSSEYPAPAKRPAFSVLDNSKTLETFGVRLPDWQHSLRQCLEELR</sequence>
<dbReference type="NCBIfam" id="TIGR01214">
    <property type="entry name" value="rmlD"/>
    <property type="match status" value="1"/>
</dbReference>
<dbReference type="InterPro" id="IPR036291">
    <property type="entry name" value="NAD(P)-bd_dom_sf"/>
</dbReference>
<protein>
    <recommendedName>
        <fullName evidence="4 6">dTDP-4-dehydrorhamnose reductase</fullName>
        <ecNumber evidence="3 6">1.1.1.133</ecNumber>
    </recommendedName>
</protein>
<evidence type="ECO:0000313" key="9">
    <source>
        <dbReference type="Proteomes" id="UP001564408"/>
    </source>
</evidence>
<evidence type="ECO:0000256" key="5">
    <source>
        <dbReference type="ARBA" id="ARBA00048200"/>
    </source>
</evidence>
<dbReference type="GO" id="GO:0008831">
    <property type="term" value="F:dTDP-4-dehydrorhamnose reductase activity"/>
    <property type="evidence" value="ECO:0007669"/>
    <property type="project" value="UniProtKB-EC"/>
</dbReference>
<keyword evidence="9" id="KW-1185">Reference proteome</keyword>
<evidence type="ECO:0000259" key="7">
    <source>
        <dbReference type="Pfam" id="PF04321"/>
    </source>
</evidence>
<evidence type="ECO:0000256" key="4">
    <source>
        <dbReference type="ARBA" id="ARBA00017099"/>
    </source>
</evidence>
<gene>
    <name evidence="8" type="primary">rfbD</name>
    <name evidence="8" type="ORF">ABC977_05585</name>
</gene>
<dbReference type="InterPro" id="IPR029903">
    <property type="entry name" value="RmlD-like-bd"/>
</dbReference>
<comment type="cofactor">
    <cofactor evidence="6">
        <name>Mg(2+)</name>
        <dbReference type="ChEBI" id="CHEBI:18420"/>
    </cofactor>
    <text evidence="6">Binds 1 Mg(2+) ion per monomer.</text>
</comment>
<evidence type="ECO:0000256" key="1">
    <source>
        <dbReference type="ARBA" id="ARBA00004781"/>
    </source>
</evidence>
<dbReference type="SUPFAM" id="SSF51735">
    <property type="entry name" value="NAD(P)-binding Rossmann-fold domains"/>
    <property type="match status" value="1"/>
</dbReference>
<comment type="pathway">
    <text evidence="1 6">Carbohydrate biosynthesis; dTDP-L-rhamnose biosynthesis.</text>
</comment>
<dbReference type="Gene3D" id="3.40.50.720">
    <property type="entry name" value="NAD(P)-binding Rossmann-like Domain"/>
    <property type="match status" value="1"/>
</dbReference>
<evidence type="ECO:0000313" key="8">
    <source>
        <dbReference type="EMBL" id="MEY6431879.1"/>
    </source>
</evidence>
<dbReference type="CDD" id="cd05254">
    <property type="entry name" value="dTDP_HR_like_SDR_e"/>
    <property type="match status" value="1"/>
</dbReference>
<dbReference type="PANTHER" id="PTHR10491">
    <property type="entry name" value="DTDP-4-DEHYDRORHAMNOSE REDUCTASE"/>
    <property type="match status" value="1"/>
</dbReference>
<comment type="caution">
    <text evidence="8">The sequence shown here is derived from an EMBL/GenBank/DDBJ whole genome shotgun (WGS) entry which is preliminary data.</text>
</comment>
<comment type="catalytic activity">
    <reaction evidence="5 6">
        <text>dTDP-beta-L-rhamnose + NADP(+) = dTDP-4-dehydro-beta-L-rhamnose + NADPH + H(+)</text>
        <dbReference type="Rhea" id="RHEA:21796"/>
        <dbReference type="ChEBI" id="CHEBI:15378"/>
        <dbReference type="ChEBI" id="CHEBI:57510"/>
        <dbReference type="ChEBI" id="CHEBI:57783"/>
        <dbReference type="ChEBI" id="CHEBI:58349"/>
        <dbReference type="ChEBI" id="CHEBI:62830"/>
        <dbReference type="EC" id="1.1.1.133"/>
    </reaction>
</comment>
<accession>A0ABV4BBM0</accession>
<evidence type="ECO:0000256" key="3">
    <source>
        <dbReference type="ARBA" id="ARBA00012929"/>
    </source>
</evidence>
<dbReference type="RefSeq" id="WP_369666267.1">
    <property type="nucleotide sequence ID" value="NZ_JBDKXB010000005.1"/>
</dbReference>
<comment type="function">
    <text evidence="6">Catalyzes the reduction of dTDP-6-deoxy-L-lyxo-4-hexulose to yield dTDP-L-rhamnose.</text>
</comment>
<evidence type="ECO:0000256" key="2">
    <source>
        <dbReference type="ARBA" id="ARBA00010944"/>
    </source>
</evidence>
<dbReference type="EC" id="1.1.1.133" evidence="3 6"/>